<dbReference type="OrthoDB" id="69496at2759"/>
<evidence type="ECO:0000256" key="2">
    <source>
        <dbReference type="SAM" id="SignalP"/>
    </source>
</evidence>
<dbReference type="PANTHER" id="PTHR15541">
    <property type="entry name" value="GRANULYSIN RELATED"/>
    <property type="match status" value="1"/>
</dbReference>
<keyword evidence="5" id="KW-1185">Reference proteome</keyword>
<accession>A0A9D3MXR4</accession>
<sequence length="133" mass="14722">MKMKPSIILCFLLVHAASIPSGHSHDEGFSETEDGLALQTLVKNGQKIPGVCYLCKLIMRKVKASVTNGSKAAIESALHNVCNTMNFFVRSICKGVVSKYFMQLVDELMTPDGPRQACKKIHLCWWSPLQGRV</sequence>
<evidence type="ECO:0000259" key="3">
    <source>
        <dbReference type="PROSITE" id="PS50015"/>
    </source>
</evidence>
<feature type="domain" description="Saposin B-type" evidence="3">
    <location>
        <begin position="48"/>
        <end position="128"/>
    </location>
</feature>
<feature type="chain" id="PRO_5039220228" description="Saposin B-type domain-containing protein" evidence="2">
    <location>
        <begin position="25"/>
        <end position="133"/>
    </location>
</feature>
<dbReference type="PANTHER" id="PTHR15541:SF2">
    <property type="entry name" value="GRANULYSIN"/>
    <property type="match status" value="1"/>
</dbReference>
<dbReference type="SMART" id="SM00741">
    <property type="entry name" value="SapB"/>
    <property type="match status" value="1"/>
</dbReference>
<dbReference type="InterPro" id="IPR008138">
    <property type="entry name" value="SapB_2"/>
</dbReference>
<dbReference type="Gene3D" id="1.10.225.10">
    <property type="entry name" value="Saposin-like"/>
    <property type="match status" value="1"/>
</dbReference>
<dbReference type="InterPro" id="IPR038847">
    <property type="entry name" value="Granulysin-like"/>
</dbReference>
<comment type="caution">
    <text evidence="4">The sequence shown here is derived from an EMBL/GenBank/DDBJ whole genome shotgun (WGS) entry which is preliminary data.</text>
</comment>
<dbReference type="SUPFAM" id="SSF47862">
    <property type="entry name" value="Saposin"/>
    <property type="match status" value="1"/>
</dbReference>
<dbReference type="Proteomes" id="UP001044222">
    <property type="component" value="Unassembled WGS sequence"/>
</dbReference>
<dbReference type="EMBL" id="JAFIRN010000001">
    <property type="protein sequence ID" value="KAG5856128.1"/>
    <property type="molecule type" value="Genomic_DNA"/>
</dbReference>
<feature type="signal peptide" evidence="2">
    <location>
        <begin position="1"/>
        <end position="24"/>
    </location>
</feature>
<dbReference type="AlphaFoldDB" id="A0A9D3MXR4"/>
<gene>
    <name evidence="4" type="ORF">ANANG_G00004730</name>
</gene>
<dbReference type="GO" id="GO:0042742">
    <property type="term" value="P:defense response to bacterium"/>
    <property type="evidence" value="ECO:0007669"/>
    <property type="project" value="InterPro"/>
</dbReference>
<protein>
    <recommendedName>
        <fullName evidence="3">Saposin B-type domain-containing protein</fullName>
    </recommendedName>
</protein>
<name>A0A9D3MXR4_ANGAN</name>
<dbReference type="PROSITE" id="PS50015">
    <property type="entry name" value="SAP_B"/>
    <property type="match status" value="1"/>
</dbReference>
<organism evidence="4 5">
    <name type="scientific">Anguilla anguilla</name>
    <name type="common">European freshwater eel</name>
    <name type="synonym">Muraena anguilla</name>
    <dbReference type="NCBI Taxonomy" id="7936"/>
    <lineage>
        <taxon>Eukaryota</taxon>
        <taxon>Metazoa</taxon>
        <taxon>Chordata</taxon>
        <taxon>Craniata</taxon>
        <taxon>Vertebrata</taxon>
        <taxon>Euteleostomi</taxon>
        <taxon>Actinopterygii</taxon>
        <taxon>Neopterygii</taxon>
        <taxon>Teleostei</taxon>
        <taxon>Anguilliformes</taxon>
        <taxon>Anguillidae</taxon>
        <taxon>Anguilla</taxon>
    </lineage>
</organism>
<dbReference type="InterPro" id="IPR011001">
    <property type="entry name" value="Saposin-like"/>
</dbReference>
<evidence type="ECO:0000313" key="4">
    <source>
        <dbReference type="EMBL" id="KAG5856128.1"/>
    </source>
</evidence>
<evidence type="ECO:0000313" key="5">
    <source>
        <dbReference type="Proteomes" id="UP001044222"/>
    </source>
</evidence>
<keyword evidence="1" id="KW-1015">Disulfide bond</keyword>
<evidence type="ECO:0000256" key="1">
    <source>
        <dbReference type="ARBA" id="ARBA00023157"/>
    </source>
</evidence>
<keyword evidence="2" id="KW-0732">Signal</keyword>
<reference evidence="4" key="1">
    <citation type="submission" date="2021-01" db="EMBL/GenBank/DDBJ databases">
        <title>A chromosome-scale assembly of European eel, Anguilla anguilla.</title>
        <authorList>
            <person name="Henkel C."/>
            <person name="Jong-Raadsen S.A."/>
            <person name="Dufour S."/>
            <person name="Weltzien F.-A."/>
            <person name="Palstra A.P."/>
            <person name="Pelster B."/>
            <person name="Spaink H.P."/>
            <person name="Van Den Thillart G.E."/>
            <person name="Jansen H."/>
            <person name="Zahm M."/>
            <person name="Klopp C."/>
            <person name="Cedric C."/>
            <person name="Louis A."/>
            <person name="Berthelot C."/>
            <person name="Parey E."/>
            <person name="Roest Crollius H."/>
            <person name="Montfort J."/>
            <person name="Robinson-Rechavi M."/>
            <person name="Bucao C."/>
            <person name="Bouchez O."/>
            <person name="Gislard M."/>
            <person name="Lluch J."/>
            <person name="Milhes M."/>
            <person name="Lampietro C."/>
            <person name="Lopez Roques C."/>
            <person name="Donnadieu C."/>
            <person name="Braasch I."/>
            <person name="Desvignes T."/>
            <person name="Postlethwait J."/>
            <person name="Bobe J."/>
            <person name="Guiguen Y."/>
            <person name="Dirks R."/>
        </authorList>
    </citation>
    <scope>NUCLEOTIDE SEQUENCE</scope>
    <source>
        <strain evidence="4">Tag_6206</strain>
        <tissue evidence="4">Liver</tissue>
    </source>
</reference>
<proteinExistence type="predicted"/>
<dbReference type="InterPro" id="IPR008139">
    <property type="entry name" value="SaposinB_dom"/>
</dbReference>
<dbReference type="Pfam" id="PF03489">
    <property type="entry name" value="SapB_2"/>
    <property type="match status" value="1"/>
</dbReference>